<dbReference type="InterPro" id="IPR007061">
    <property type="entry name" value="MST-like"/>
</dbReference>
<dbReference type="InterPro" id="IPR034660">
    <property type="entry name" value="DinB/YfiT-like"/>
</dbReference>
<dbReference type="Proteomes" id="UP000199077">
    <property type="component" value="Chromosome I"/>
</dbReference>
<accession>A0A1H0N3Y3</accession>
<keyword evidence="2" id="KW-1185">Reference proteome</keyword>
<dbReference type="SUPFAM" id="SSF109854">
    <property type="entry name" value="DinB/YfiT-like putative metalloenzymes"/>
    <property type="match status" value="1"/>
</dbReference>
<evidence type="ECO:0000313" key="2">
    <source>
        <dbReference type="Proteomes" id="UP000199077"/>
    </source>
</evidence>
<dbReference type="AlphaFoldDB" id="A0A1H0N3Y3"/>
<dbReference type="Gene3D" id="1.20.120.450">
    <property type="entry name" value="dinb family like domain"/>
    <property type="match status" value="1"/>
</dbReference>
<sequence>MTNEPTSAATASATRGGERADFVEALRRHRDFLRFTVKDVTDDQARQRTTVSELTLGGLVKHVATTEKQWAEFIVDGPAPRPDVNWDDVDWQNPPEHVRAFMDSHRMTADETLEGLLAQYDSVAASTDELVLQLPDLDHSHPLPEAPWFEPGATWSARRALLHILAETSQHAGHADIIREALDGQKTMG</sequence>
<dbReference type="RefSeq" id="WP_091781840.1">
    <property type="nucleotide sequence ID" value="NZ_LT629711.1"/>
</dbReference>
<proteinExistence type="predicted"/>
<dbReference type="EMBL" id="LT629711">
    <property type="protein sequence ID" value="SDO87387.1"/>
    <property type="molecule type" value="Genomic_DNA"/>
</dbReference>
<evidence type="ECO:0008006" key="3">
    <source>
        <dbReference type="Google" id="ProtNLM"/>
    </source>
</evidence>
<dbReference type="Pfam" id="PF04978">
    <property type="entry name" value="MST"/>
    <property type="match status" value="1"/>
</dbReference>
<evidence type="ECO:0000313" key="1">
    <source>
        <dbReference type="EMBL" id="SDO87387.1"/>
    </source>
</evidence>
<organism evidence="1 2">
    <name type="scientific">Pedococcus dokdonensis</name>
    <dbReference type="NCBI Taxonomy" id="443156"/>
    <lineage>
        <taxon>Bacteria</taxon>
        <taxon>Bacillati</taxon>
        <taxon>Actinomycetota</taxon>
        <taxon>Actinomycetes</taxon>
        <taxon>Micrococcales</taxon>
        <taxon>Intrasporangiaceae</taxon>
        <taxon>Pedococcus</taxon>
    </lineage>
</organism>
<dbReference type="OrthoDB" id="4548523at2"/>
<name>A0A1H0N3Y3_9MICO</name>
<dbReference type="STRING" id="443156.SAMN04489867_0817"/>
<reference evidence="2" key="1">
    <citation type="submission" date="2016-10" db="EMBL/GenBank/DDBJ databases">
        <authorList>
            <person name="Varghese N."/>
            <person name="Submissions S."/>
        </authorList>
    </citation>
    <scope>NUCLEOTIDE SEQUENCE [LARGE SCALE GENOMIC DNA]</scope>
    <source>
        <strain evidence="2">DSM 22329</strain>
    </source>
</reference>
<protein>
    <recommendedName>
        <fullName evidence="3">DinB superfamily protein</fullName>
    </recommendedName>
</protein>
<gene>
    <name evidence="1" type="ORF">SAMN04489867_0817</name>
</gene>